<dbReference type="EMBL" id="CP097966">
    <property type="protein sequence ID" value="URQ62747.1"/>
    <property type="molecule type" value="Genomic_DNA"/>
</dbReference>
<keyword evidence="2" id="KW-1185">Reference proteome</keyword>
<reference evidence="1" key="1">
    <citation type="submission" date="2022-05" db="EMBL/GenBank/DDBJ databases">
        <title>Single-amplified genomics reveal most streamlined microbe among free-living bacteria.</title>
        <authorList>
            <person name="Roda-Garcia J."/>
            <person name="Haro-Moreno J.M."/>
            <person name="Rodriguez-Valera F."/>
            <person name="Almagro-Moreno S."/>
            <person name="Lopez-Perez M."/>
        </authorList>
    </citation>
    <scope>NUCLEOTIDE SEQUENCE</scope>
    <source>
        <strain evidence="1">TMED112-D2-2</strain>
    </source>
</reference>
<sequence>MSLKQKELINIWVFKDGKKGHEKQIDALVDELRKSNKISLLTVDCHESNTVSSFFSYIKGVPSKEIDEATDNWVMEGFDITSGMTPFGNYPDLLIGAGSKTHYQLLLAKKLFPNSKSIVLMKPSLKPTQLFDIAVVPHLDKFYLRTPENVITTKGVLSKYSAEKTKKKTGLIIIGGKSRHYHFRPKVLMKQIEWILNDLYKDYQWKITTSPRSPDLKMPKHPGNAEFFNWKDTSDEWLTTEIKKSEITFLTPESVSILYEALSTYSNVYVFHHELHRDHGTEGAPLRKTKVTKNIELLKKSKDIGFIDTKRYLFSRNIKSADICHPKKNKPLSEVKDVVNKLFKIL</sequence>
<organism evidence="1 2">
    <name type="scientific">SAR86 cluster bacterium</name>
    <dbReference type="NCBI Taxonomy" id="2030880"/>
    <lineage>
        <taxon>Bacteria</taxon>
        <taxon>Pseudomonadati</taxon>
        <taxon>Pseudomonadota</taxon>
        <taxon>Gammaproteobacteria</taxon>
        <taxon>SAR86 cluster</taxon>
    </lineage>
</organism>
<name>A0A9Q8X204_9GAMM</name>
<dbReference type="InterPro" id="IPR009367">
    <property type="entry name" value="Elm1-like"/>
</dbReference>
<accession>A0A9Q8X204</accession>
<evidence type="ECO:0000313" key="2">
    <source>
        <dbReference type="Proteomes" id="UP001056381"/>
    </source>
</evidence>
<evidence type="ECO:0000313" key="1">
    <source>
        <dbReference type="EMBL" id="URQ62747.1"/>
    </source>
</evidence>
<dbReference type="Pfam" id="PF06258">
    <property type="entry name" value="Mito_fiss_Elm1"/>
    <property type="match status" value="1"/>
</dbReference>
<gene>
    <name evidence="1" type="ORF">M9B40_03185</name>
</gene>
<proteinExistence type="predicted"/>
<protein>
    <submittedName>
        <fullName evidence="1">Mitochondrial fission ELM1 family protein</fullName>
    </submittedName>
</protein>
<dbReference type="AlphaFoldDB" id="A0A9Q8X204"/>
<dbReference type="Proteomes" id="UP001056381">
    <property type="component" value="Chromosome"/>
</dbReference>